<feature type="binding site" evidence="3">
    <location>
        <position position="170"/>
    </location>
    <ligand>
        <name>a divalent metal cation</name>
        <dbReference type="ChEBI" id="CHEBI:60240"/>
        <label>2</label>
    </ligand>
</feature>
<dbReference type="PROSITE" id="PS01137">
    <property type="entry name" value="TATD_1"/>
    <property type="match status" value="1"/>
</dbReference>
<dbReference type="InterPro" id="IPR015991">
    <property type="entry name" value="TatD/YcfH-like"/>
</dbReference>
<dbReference type="GO" id="GO:0046872">
    <property type="term" value="F:metal ion binding"/>
    <property type="evidence" value="ECO:0007669"/>
    <property type="project" value="UniProtKB-KW"/>
</dbReference>
<dbReference type="GO" id="GO:0004536">
    <property type="term" value="F:DNA nuclease activity"/>
    <property type="evidence" value="ECO:0007669"/>
    <property type="project" value="InterPro"/>
</dbReference>
<dbReference type="OrthoDB" id="9810005at2"/>
<dbReference type="Gene3D" id="3.20.20.140">
    <property type="entry name" value="Metal-dependent hydrolases"/>
    <property type="match status" value="1"/>
</dbReference>
<feature type="binding site" evidence="3">
    <location>
        <position position="220"/>
    </location>
    <ligand>
        <name>a divalent metal cation</name>
        <dbReference type="ChEBI" id="CHEBI:60240"/>
        <label>1</label>
    </ligand>
</feature>
<dbReference type="GO" id="GO:0016788">
    <property type="term" value="F:hydrolase activity, acting on ester bonds"/>
    <property type="evidence" value="ECO:0007669"/>
    <property type="project" value="InterPro"/>
</dbReference>
<evidence type="ECO:0000256" key="3">
    <source>
        <dbReference type="PIRSR" id="PIRSR005902-1"/>
    </source>
</evidence>
<keyword evidence="2" id="KW-0378">Hydrolase</keyword>
<keyword evidence="1 3" id="KW-0479">Metal-binding</keyword>
<dbReference type="CDD" id="cd01310">
    <property type="entry name" value="TatD_DNAse"/>
    <property type="match status" value="1"/>
</dbReference>
<dbReference type="SUPFAM" id="SSF51556">
    <property type="entry name" value="Metallo-dependent hydrolases"/>
    <property type="match status" value="1"/>
</dbReference>
<accession>A0A540V8C6</accession>
<feature type="binding site" evidence="3">
    <location>
        <position position="14"/>
    </location>
    <ligand>
        <name>a divalent metal cation</name>
        <dbReference type="ChEBI" id="CHEBI:60240"/>
        <label>1</label>
    </ligand>
</feature>
<gene>
    <name evidence="5" type="ORF">FKZ61_23255</name>
</gene>
<protein>
    <submittedName>
        <fullName evidence="5">TatD family deoxyribonuclease</fullName>
    </submittedName>
</protein>
<evidence type="ECO:0000256" key="4">
    <source>
        <dbReference type="SAM" id="MobiDB-lite"/>
    </source>
</evidence>
<evidence type="ECO:0000313" key="5">
    <source>
        <dbReference type="EMBL" id="TQE93024.1"/>
    </source>
</evidence>
<dbReference type="NCBIfam" id="TIGR00010">
    <property type="entry name" value="YchF/TatD family DNA exonuclease"/>
    <property type="match status" value="1"/>
</dbReference>
<keyword evidence="6" id="KW-1185">Reference proteome</keyword>
<feature type="compositionally biased region" description="Low complexity" evidence="4">
    <location>
        <begin position="280"/>
        <end position="302"/>
    </location>
</feature>
<dbReference type="InterPro" id="IPR032466">
    <property type="entry name" value="Metal_Hydrolase"/>
</dbReference>
<name>A0A540V8C6_9CHLR</name>
<dbReference type="Proteomes" id="UP000317371">
    <property type="component" value="Unassembled WGS sequence"/>
</dbReference>
<dbReference type="RefSeq" id="WP_141612576.1">
    <property type="nucleotide sequence ID" value="NZ_VIGC02000058.1"/>
</dbReference>
<dbReference type="AlphaFoldDB" id="A0A540V8C6"/>
<dbReference type="PANTHER" id="PTHR46124">
    <property type="entry name" value="D-AMINOACYL-TRNA DEACYLASE"/>
    <property type="match status" value="1"/>
</dbReference>
<dbReference type="PANTHER" id="PTHR46124:SF2">
    <property type="entry name" value="D-AMINOACYL-TRNA DEACYLASE"/>
    <property type="match status" value="1"/>
</dbReference>
<evidence type="ECO:0000256" key="2">
    <source>
        <dbReference type="ARBA" id="ARBA00022801"/>
    </source>
</evidence>
<dbReference type="GO" id="GO:0005829">
    <property type="term" value="C:cytosol"/>
    <property type="evidence" value="ECO:0007669"/>
    <property type="project" value="TreeGrafter"/>
</dbReference>
<dbReference type="EMBL" id="VIGC01000058">
    <property type="protein sequence ID" value="TQE93024.1"/>
    <property type="molecule type" value="Genomic_DNA"/>
</dbReference>
<feature type="binding site" evidence="3">
    <location>
        <position position="134"/>
    </location>
    <ligand>
        <name>a divalent metal cation</name>
        <dbReference type="ChEBI" id="CHEBI:60240"/>
        <label>2</label>
    </ligand>
</feature>
<organism evidence="5 6">
    <name type="scientific">Litorilinea aerophila</name>
    <dbReference type="NCBI Taxonomy" id="1204385"/>
    <lineage>
        <taxon>Bacteria</taxon>
        <taxon>Bacillati</taxon>
        <taxon>Chloroflexota</taxon>
        <taxon>Caldilineae</taxon>
        <taxon>Caldilineales</taxon>
        <taxon>Caldilineaceae</taxon>
        <taxon>Litorilinea</taxon>
    </lineage>
</organism>
<dbReference type="InterPro" id="IPR001130">
    <property type="entry name" value="TatD-like"/>
</dbReference>
<evidence type="ECO:0000313" key="6">
    <source>
        <dbReference type="Proteomes" id="UP000317371"/>
    </source>
</evidence>
<dbReference type="FunCoup" id="A0A540V8C6">
    <property type="interactions" value="456"/>
</dbReference>
<feature type="binding site" evidence="3">
    <location>
        <position position="98"/>
    </location>
    <ligand>
        <name>a divalent metal cation</name>
        <dbReference type="ChEBI" id="CHEBI:60240"/>
        <label>1</label>
    </ligand>
</feature>
<dbReference type="InParanoid" id="A0A540V8C6"/>
<dbReference type="FunFam" id="3.20.20.140:FF:000005">
    <property type="entry name" value="TatD family hydrolase"/>
    <property type="match status" value="1"/>
</dbReference>
<evidence type="ECO:0000256" key="1">
    <source>
        <dbReference type="ARBA" id="ARBA00022723"/>
    </source>
</evidence>
<comment type="caution">
    <text evidence="5">The sequence shown here is derived from an EMBL/GenBank/DDBJ whole genome shotgun (WGS) entry which is preliminary data.</text>
</comment>
<reference evidence="5 6" key="1">
    <citation type="submission" date="2019-06" db="EMBL/GenBank/DDBJ databases">
        <title>Genome sequence of Litorilinea aerophila BAA-2444.</title>
        <authorList>
            <person name="Maclea K.S."/>
            <person name="Maurais E.G."/>
            <person name="Iannazzi L.C."/>
        </authorList>
    </citation>
    <scope>NUCLEOTIDE SEQUENCE [LARGE SCALE GENOMIC DNA]</scope>
    <source>
        <strain evidence="5 6">ATCC BAA-2444</strain>
    </source>
</reference>
<dbReference type="PIRSF" id="PIRSF005902">
    <property type="entry name" value="DNase_TatD"/>
    <property type="match status" value="1"/>
</dbReference>
<proteinExistence type="predicted"/>
<feature type="binding site" evidence="3">
    <location>
        <position position="12"/>
    </location>
    <ligand>
        <name>a divalent metal cation</name>
        <dbReference type="ChEBI" id="CHEBI:60240"/>
        <label>1</label>
    </ligand>
</feature>
<dbReference type="Pfam" id="PF01026">
    <property type="entry name" value="TatD_DNase"/>
    <property type="match status" value="1"/>
</dbReference>
<dbReference type="InterPro" id="IPR018228">
    <property type="entry name" value="DNase_TatD-rel_CS"/>
</dbReference>
<feature type="region of interest" description="Disordered" evidence="4">
    <location>
        <begin position="280"/>
        <end position="319"/>
    </location>
</feature>
<sequence length="319" mass="34704">MAHPPLQLVDSHCHLDLEPFDADRDEVVARAAAQGVRLIVNPGIDLHHSRQALAMAARYPQVYAAVGIHPNSSGDFVPSMLAELRALAGQPKVVALGEIGLDYYWDRVAPAQQQKAFQAQLELAAQLGLPVIIHSRDANQDVAAILREWVESQSFRRSPLAQRPFAGVLHAFSGDLELAQEAYSWGFVLSLGGPVTFKNARRLHQLVPALRPDRLMLETDAPYLSPHPYRGQRNEPAWVTLVCDRLAQLLDLPVTEMARLSTALALQFFGLEKMELACAGESDGATESGGSESGASDSRASDTVSEVHIPGSQPRRSGE</sequence>